<keyword evidence="2" id="KW-1185">Reference proteome</keyword>
<reference evidence="1 2" key="1">
    <citation type="submission" date="2020-02" db="EMBL/GenBank/DDBJ databases">
        <authorList>
            <person name="Ferguson B K."/>
        </authorList>
    </citation>
    <scope>NUCLEOTIDE SEQUENCE [LARGE SCALE GENOMIC DNA]</scope>
</reference>
<name>A0A6H5J6R6_9HYME</name>
<evidence type="ECO:0000313" key="2">
    <source>
        <dbReference type="Proteomes" id="UP000479190"/>
    </source>
</evidence>
<evidence type="ECO:0000313" key="1">
    <source>
        <dbReference type="EMBL" id="CAB0045194.1"/>
    </source>
</evidence>
<dbReference type="Proteomes" id="UP000479190">
    <property type="component" value="Unassembled WGS sequence"/>
</dbReference>
<organism evidence="1 2">
    <name type="scientific">Trichogramma brassicae</name>
    <dbReference type="NCBI Taxonomy" id="86971"/>
    <lineage>
        <taxon>Eukaryota</taxon>
        <taxon>Metazoa</taxon>
        <taxon>Ecdysozoa</taxon>
        <taxon>Arthropoda</taxon>
        <taxon>Hexapoda</taxon>
        <taxon>Insecta</taxon>
        <taxon>Pterygota</taxon>
        <taxon>Neoptera</taxon>
        <taxon>Endopterygota</taxon>
        <taxon>Hymenoptera</taxon>
        <taxon>Apocrita</taxon>
        <taxon>Proctotrupomorpha</taxon>
        <taxon>Chalcidoidea</taxon>
        <taxon>Trichogrammatidae</taxon>
        <taxon>Trichogramma</taxon>
    </lineage>
</organism>
<dbReference type="EMBL" id="CADCXV010001540">
    <property type="protein sequence ID" value="CAB0045194.1"/>
    <property type="molecule type" value="Genomic_DNA"/>
</dbReference>
<gene>
    <name evidence="1" type="ORF">TBRA_LOCUS16733</name>
</gene>
<proteinExistence type="predicted"/>
<dbReference type="AlphaFoldDB" id="A0A6H5J6R6"/>
<sequence length="184" mass="21067">MSTTKSSVRVTIECVDSCEILIVPPTSRRRRHDQEDEATMTTSEINAKRARILQWNQEVLAAARQVSIDESSSRTAESHRVGKLFKFIRTPARQAIRALRRDAYNEYSCRSSHFYACARKQELNTDGLKFAEFRQMLIQALLVLAYTSNHVDRNVSFDRHTANTGNQNDVGFSEPSCSDIKFFK</sequence>
<protein>
    <submittedName>
        <fullName evidence="1">Uncharacterized protein</fullName>
    </submittedName>
</protein>
<accession>A0A6H5J6R6</accession>